<dbReference type="InterPro" id="IPR018159">
    <property type="entry name" value="Spectrin/alpha-actinin"/>
</dbReference>
<dbReference type="InterPro" id="IPR002017">
    <property type="entry name" value="Spectrin_repeat"/>
</dbReference>
<dbReference type="AlphaFoldDB" id="A0A7N5JHW9"/>
<feature type="region of interest" description="Disordered" evidence="17">
    <location>
        <begin position="1"/>
        <end position="71"/>
    </location>
</feature>
<proteinExistence type="inferred from homology"/>
<evidence type="ECO:0000256" key="17">
    <source>
        <dbReference type="SAM" id="MobiDB-lite"/>
    </source>
</evidence>
<dbReference type="Gene3D" id="1.20.58.60">
    <property type="match status" value="4"/>
</dbReference>
<dbReference type="FunFam" id="1.20.58.60:FF:000247">
    <property type="entry name" value="Spectrin repeat-containing, nuclear envelope family member 3"/>
    <property type="match status" value="1"/>
</dbReference>
<dbReference type="SUPFAM" id="SSF46966">
    <property type="entry name" value="Spectrin repeat"/>
    <property type="match status" value="4"/>
</dbReference>
<keyword evidence="7 15" id="KW-0472">Membrane</keyword>
<feature type="domain" description="KASH" evidence="19">
    <location>
        <begin position="985"/>
        <end position="1043"/>
    </location>
</feature>
<dbReference type="InterPro" id="IPR052403">
    <property type="entry name" value="LINC-complex_assoc"/>
</dbReference>
<dbReference type="SMART" id="SM00150">
    <property type="entry name" value="SPEC"/>
    <property type="match status" value="3"/>
</dbReference>
<dbReference type="GO" id="GO:0034993">
    <property type="term" value="C:meiotic nuclear membrane microtubule tethering complex"/>
    <property type="evidence" value="ECO:0007669"/>
    <property type="project" value="Ensembl"/>
</dbReference>
<dbReference type="GO" id="GO:0007097">
    <property type="term" value="P:nuclear migration"/>
    <property type="evidence" value="ECO:0007669"/>
    <property type="project" value="TreeGrafter"/>
</dbReference>
<evidence type="ECO:0000256" key="6">
    <source>
        <dbReference type="ARBA" id="ARBA00022989"/>
    </source>
</evidence>
<evidence type="ECO:0000256" key="12">
    <source>
        <dbReference type="ARBA" id="ARBA00074125"/>
    </source>
</evidence>
<gene>
    <name evidence="20" type="primary">SYNE3</name>
</gene>
<evidence type="ECO:0000256" key="3">
    <source>
        <dbReference type="ARBA" id="ARBA00022692"/>
    </source>
</evidence>
<evidence type="ECO:0000256" key="13">
    <source>
        <dbReference type="ARBA" id="ARBA00077501"/>
    </source>
</evidence>
<evidence type="ECO:0000256" key="15">
    <source>
        <dbReference type="PROSITE-ProRule" id="PRU00385"/>
    </source>
</evidence>
<dbReference type="InterPro" id="IPR057933">
    <property type="entry name" value="SYNE3_dom"/>
</dbReference>
<evidence type="ECO:0000256" key="10">
    <source>
        <dbReference type="ARBA" id="ARBA00046312"/>
    </source>
</evidence>
<dbReference type="Pfam" id="PF10541">
    <property type="entry name" value="KASH"/>
    <property type="match status" value="1"/>
</dbReference>
<keyword evidence="6 18" id="KW-1133">Transmembrane helix</keyword>
<dbReference type="GO" id="GO:0008360">
    <property type="term" value="P:regulation of cell shape"/>
    <property type="evidence" value="ECO:0007669"/>
    <property type="project" value="Ensembl"/>
</dbReference>
<feature type="coiled-coil region" evidence="16">
    <location>
        <begin position="687"/>
        <end position="714"/>
    </location>
</feature>
<dbReference type="Proteomes" id="UP000008912">
    <property type="component" value="Unassembled WGS sequence"/>
</dbReference>
<feature type="coiled-coil region" evidence="16">
    <location>
        <begin position="360"/>
        <end position="422"/>
    </location>
</feature>
<reference evidence="20" key="3">
    <citation type="submission" date="2025-09" db="UniProtKB">
        <authorList>
            <consortium name="Ensembl"/>
        </authorList>
    </citation>
    <scope>IDENTIFICATION</scope>
</reference>
<keyword evidence="5" id="KW-0256">Endoplasmic reticulum</keyword>
<dbReference type="GO" id="GO:0051015">
    <property type="term" value="F:actin filament binding"/>
    <property type="evidence" value="ECO:0007669"/>
    <property type="project" value="Ensembl"/>
</dbReference>
<accession>A0A7N5JHW9</accession>
<dbReference type="SMART" id="SM01249">
    <property type="entry name" value="KASH"/>
    <property type="match status" value="1"/>
</dbReference>
<evidence type="ECO:0000256" key="7">
    <source>
        <dbReference type="ARBA" id="ARBA00023136"/>
    </source>
</evidence>
<evidence type="ECO:0000256" key="14">
    <source>
        <dbReference type="ARBA" id="ARBA00079239"/>
    </source>
</evidence>
<organism evidence="20 21">
    <name type="scientific">Ailuropoda melanoleuca</name>
    <name type="common">Giant panda</name>
    <dbReference type="NCBI Taxonomy" id="9646"/>
    <lineage>
        <taxon>Eukaryota</taxon>
        <taxon>Metazoa</taxon>
        <taxon>Chordata</taxon>
        <taxon>Craniata</taxon>
        <taxon>Vertebrata</taxon>
        <taxon>Euteleostomi</taxon>
        <taxon>Mammalia</taxon>
        <taxon>Eutheria</taxon>
        <taxon>Laurasiatheria</taxon>
        <taxon>Carnivora</taxon>
        <taxon>Caniformia</taxon>
        <taxon>Ursidae</taxon>
        <taxon>Ailuropoda</taxon>
    </lineage>
</organism>
<feature type="topological domain" description="Cytoplasmic" evidence="15">
    <location>
        <begin position="1"/>
        <end position="993"/>
    </location>
</feature>
<dbReference type="InterPro" id="IPR012315">
    <property type="entry name" value="KASH"/>
</dbReference>
<feature type="transmembrane region" description="Helical" evidence="18">
    <location>
        <begin position="994"/>
        <end position="1012"/>
    </location>
</feature>
<protein>
    <recommendedName>
        <fullName evidence="12">Nesprin-3</fullName>
    </recommendedName>
    <alternativeName>
        <fullName evidence="13">KASH domain-containing protein 3</fullName>
    </alternativeName>
    <alternativeName>
        <fullName evidence="14">Nuclear envelope spectrin repeat protein 3</fullName>
    </alternativeName>
</protein>
<dbReference type="FunFam" id="1.20.58.60:FF:000416">
    <property type="entry name" value="Spectrin repeat containing nuclear envelope family member 3"/>
    <property type="match status" value="1"/>
</dbReference>
<evidence type="ECO:0000256" key="8">
    <source>
        <dbReference type="ARBA" id="ARBA00023157"/>
    </source>
</evidence>
<dbReference type="GO" id="GO:0140444">
    <property type="term" value="F:cytoskeleton-nuclear membrane anchor activity"/>
    <property type="evidence" value="ECO:0007669"/>
    <property type="project" value="Ensembl"/>
</dbReference>
<keyword evidence="9" id="KW-0539">Nucleus</keyword>
<keyword evidence="4" id="KW-0677">Repeat</keyword>
<dbReference type="Pfam" id="PF00435">
    <property type="entry name" value="Spectrin"/>
    <property type="match status" value="1"/>
</dbReference>
<reference evidence="20" key="2">
    <citation type="submission" date="2025-08" db="UniProtKB">
        <authorList>
            <consortium name="Ensembl"/>
        </authorList>
    </citation>
    <scope>IDENTIFICATION</scope>
</reference>
<comment type="similarity">
    <text evidence="2">Belongs to the nesprin family.</text>
</comment>
<feature type="compositionally biased region" description="Low complexity" evidence="17">
    <location>
        <begin position="51"/>
        <end position="65"/>
    </location>
</feature>
<evidence type="ECO:0000256" key="1">
    <source>
        <dbReference type="ARBA" id="ARBA00004427"/>
    </source>
</evidence>
<dbReference type="GO" id="GO:0007010">
    <property type="term" value="P:cytoskeleton organization"/>
    <property type="evidence" value="ECO:0007669"/>
    <property type="project" value="Ensembl"/>
</dbReference>
<feature type="topological domain" description="Perinuclear space" evidence="15">
    <location>
        <begin position="1015"/>
        <end position="1043"/>
    </location>
</feature>
<evidence type="ECO:0000313" key="20">
    <source>
        <dbReference type="Ensembl" id="ENSAMEP00000025616.1"/>
    </source>
</evidence>
<evidence type="ECO:0000256" key="16">
    <source>
        <dbReference type="SAM" id="Coils"/>
    </source>
</evidence>
<dbReference type="Pfam" id="PF25803">
    <property type="entry name" value="Spectrin_SYNE1_2"/>
    <property type="match status" value="1"/>
</dbReference>
<dbReference type="PROSITE" id="PS51049">
    <property type="entry name" value="KASH"/>
    <property type="match status" value="1"/>
</dbReference>
<comment type="function">
    <text evidence="11">As a component of the LINC (LInker of Nucleoskeleton and Cytoskeleton) complex involved in the connection between the nuclear lamina and the cytoskeleton. The nucleocytoplasmic interactions established by the LINC complex play an important role in the transmission of mechanical forces across the nuclear envelope and in nuclear movement and positioning. Probable anchoring protein which tethers the nucleus to the cytoskeleton by binding PLEC which can associate with the intermediate filament system. Plays a role in the regulation of aortic epithelial cell morphology, and is required for flow-induced centrosome polarization and directional migration in aortic endothelial cells.</text>
</comment>
<dbReference type="InterPro" id="IPR057932">
    <property type="entry name" value="Spectrin_SYNE1_3"/>
</dbReference>
<dbReference type="PANTHER" id="PTHR47535">
    <property type="entry name" value="MUSCLE-SPECIFIC PROTEIN 300 KDA, ISOFORM G"/>
    <property type="match status" value="1"/>
</dbReference>
<evidence type="ECO:0000259" key="19">
    <source>
        <dbReference type="PROSITE" id="PS51049"/>
    </source>
</evidence>
<feature type="compositionally biased region" description="Gly residues" evidence="17">
    <location>
        <begin position="1"/>
        <end position="24"/>
    </location>
</feature>
<dbReference type="GO" id="GO:0005791">
    <property type="term" value="C:rough endoplasmic reticulum"/>
    <property type="evidence" value="ECO:0007669"/>
    <property type="project" value="UniProtKB-SubCell"/>
</dbReference>
<evidence type="ECO:0000256" key="4">
    <source>
        <dbReference type="ARBA" id="ARBA00022737"/>
    </source>
</evidence>
<keyword evidence="8" id="KW-1015">Disulfide bond</keyword>
<evidence type="ECO:0000256" key="5">
    <source>
        <dbReference type="ARBA" id="ARBA00022824"/>
    </source>
</evidence>
<keyword evidence="3 15" id="KW-0812">Transmembrane</keyword>
<reference evidence="20 21" key="1">
    <citation type="journal article" date="2010" name="Nature">
        <title>The sequence and de novo assembly of the giant panda genome.</title>
        <authorList>
            <person name="Li R."/>
            <person name="Fan W."/>
            <person name="Tian G."/>
            <person name="Zhu H."/>
            <person name="He L."/>
            <person name="Cai J."/>
            <person name="Huang Q."/>
            <person name="Cai Q."/>
            <person name="Li B."/>
            <person name="Bai Y."/>
            <person name="Zhang Z."/>
            <person name="Zhang Y."/>
            <person name="Wang W."/>
            <person name="Li J."/>
            <person name="Wei F."/>
            <person name="Li H."/>
            <person name="Jian M."/>
            <person name="Li J."/>
            <person name="Zhang Z."/>
            <person name="Nielsen R."/>
            <person name="Li D."/>
            <person name="Gu W."/>
            <person name="Yang Z."/>
            <person name="Xuan Z."/>
            <person name="Ryder O.A."/>
            <person name="Leung F.C."/>
            <person name="Zhou Y."/>
            <person name="Cao J."/>
            <person name="Sun X."/>
            <person name="Fu Y."/>
            <person name="Fang X."/>
            <person name="Guo X."/>
            <person name="Wang B."/>
            <person name="Hou R."/>
            <person name="Shen F."/>
            <person name="Mu B."/>
            <person name="Ni P."/>
            <person name="Lin R."/>
            <person name="Qian W."/>
            <person name="Wang G."/>
            <person name="Yu C."/>
            <person name="Nie W."/>
            <person name="Wang J."/>
            <person name="Wu Z."/>
            <person name="Liang H."/>
            <person name="Min J."/>
            <person name="Wu Q."/>
            <person name="Cheng S."/>
            <person name="Ruan J."/>
            <person name="Wang M."/>
            <person name="Shi Z."/>
            <person name="Wen M."/>
            <person name="Liu B."/>
            <person name="Ren X."/>
            <person name="Zheng H."/>
            <person name="Dong D."/>
            <person name="Cook K."/>
            <person name="Shan G."/>
            <person name="Zhang H."/>
            <person name="Kosiol C."/>
            <person name="Xie X."/>
            <person name="Lu Z."/>
            <person name="Zheng H."/>
            <person name="Li Y."/>
            <person name="Steiner C.C."/>
            <person name="Lam T.T."/>
            <person name="Lin S."/>
            <person name="Zhang Q."/>
            <person name="Li G."/>
            <person name="Tian J."/>
            <person name="Gong T."/>
            <person name="Liu H."/>
            <person name="Zhang D."/>
            <person name="Fang L."/>
            <person name="Ye C."/>
            <person name="Zhang J."/>
            <person name="Hu W."/>
            <person name="Xu A."/>
            <person name="Ren Y."/>
            <person name="Zhang G."/>
            <person name="Bruford M.W."/>
            <person name="Li Q."/>
            <person name="Ma L."/>
            <person name="Guo Y."/>
            <person name="An N."/>
            <person name="Hu Y."/>
            <person name="Zheng Y."/>
            <person name="Shi Y."/>
            <person name="Li Z."/>
            <person name="Liu Q."/>
            <person name="Chen Y."/>
            <person name="Zhao J."/>
            <person name="Qu N."/>
            <person name="Zhao S."/>
            <person name="Tian F."/>
            <person name="Wang X."/>
            <person name="Wang H."/>
            <person name="Xu L."/>
            <person name="Liu X."/>
            <person name="Vinar T."/>
            <person name="Wang Y."/>
            <person name="Lam T.W."/>
            <person name="Yiu S.M."/>
            <person name="Liu S."/>
            <person name="Zhang H."/>
            <person name="Li D."/>
            <person name="Huang Y."/>
            <person name="Wang X."/>
            <person name="Yang G."/>
            <person name="Jiang Z."/>
            <person name="Wang J."/>
            <person name="Qin N."/>
            <person name="Li L."/>
            <person name="Li J."/>
            <person name="Bolund L."/>
            <person name="Kristiansen K."/>
            <person name="Wong G.K."/>
            <person name="Olson M."/>
            <person name="Zhang X."/>
            <person name="Li S."/>
            <person name="Yang H."/>
            <person name="Wang J."/>
            <person name="Wang J."/>
        </authorList>
    </citation>
    <scope>NUCLEOTIDE SEQUENCE [LARGE SCALE GENOMIC DNA]</scope>
</reference>
<dbReference type="GO" id="GO:0005640">
    <property type="term" value="C:nuclear outer membrane"/>
    <property type="evidence" value="ECO:0007669"/>
    <property type="project" value="UniProtKB-SubCell"/>
</dbReference>
<evidence type="ECO:0000256" key="9">
    <source>
        <dbReference type="ARBA" id="ARBA00023242"/>
    </source>
</evidence>
<evidence type="ECO:0000313" key="21">
    <source>
        <dbReference type="Proteomes" id="UP000008912"/>
    </source>
</evidence>
<dbReference type="GO" id="GO:0090150">
    <property type="term" value="P:establishment of protein localization to membrane"/>
    <property type="evidence" value="ECO:0007669"/>
    <property type="project" value="Ensembl"/>
</dbReference>
<name>A0A7N5JHW9_AILME</name>
<sequence length="1043" mass="118344">MARPGGGSRGWSPRGLGGAGGGRVSGPAPAPPRSGAAWTQGGGRLGRSCPRRCAPARSGPAPAGAMTQPLQDGFDRSVEDAREWMKAVQERLQVNDNTQGPRAALEARLRETEKLCQLEPEGRVKVDLVLRAAEALLACCHEAQKPEILAQLKDIKAQWEETVTYMTHCHSRIEWVWLHWNEYLLARDEFYHWFQKMTVVLEAPVELQVGLKEKQWQLSHAQVLLHNVDNQAVLLDRLLEEAASLFNRIGDPSVDEDAQKRMRAEYGAVKAKAQDRVNLLEQMTREHERFQAGVDEFQLWLKAVVEKVSGCLGRSCKLSAQHRLRTLQDIADDFPRGEKSLRRLEEQAVGIIENTSPLGAERITEELEDMRRVLEKLRVLWEEEKERLQGLLTSMGACEQQRQQLEAELGEFRKDLQRLAEEGLEPAAKAETEDELVARWRLYSAMRTALAAEEPRVARLQAQLKELIAFPHDLQPLSNSVVAALQEFQSMKGKSARLRNATGLELWQRFQRPLQDLQLWRALAQRLLDVTTSLPDLPSIHTFLPQIEAALAESSRLKEQLTVPQLKKDLLRSVFGQDRATALLEQVASSVRDRDLVHNSLLQRKSKLQSLLAQHKDFGAAFKPLQKKLSDLQGRVHAENGFQQDLPGKQAQLSRLQGLQEEGLDLGAQMETMRPLAQGNPSHQHKMDQLSTDYQALQRSLEDLTDRCQQSVREHCTFRHELLELRQWVATVTQKLESLQEDAGPWDAQSREVEVEKLLAEFPEKEAQLPLVEAHGRLVMQKSSPEGAAVVQQELEELVASWQALRRLEESLLSLIGNRQLQRTEVDSGKKMIFTNNIPKAGFLIDPMDPVSRRPRQAHRLQEEGSHEGFSQLLRDFEQWLEVENAKLVRVIAMRTATAKDLKTREMKLQELEARVPEGQHLFENLLHLRLARGTSSELEDVRYQWMLYKSKLKDSGYLLTQSSPGEPTGFQKMARWPGRWRGLCSLFQKACRVALPLQLLLLLLLLLLFLLPVGEEHRGCAAANTFARSFRLMLRYSGPPPT</sequence>
<dbReference type="Ensembl" id="ENSAMET00000027398.1">
    <property type="protein sequence ID" value="ENSAMEP00000025616.1"/>
    <property type="gene ID" value="ENSAMEG00000006538.2"/>
</dbReference>
<dbReference type="PANTHER" id="PTHR47535:SF2">
    <property type="entry name" value="NESPRIN-3"/>
    <property type="match status" value="1"/>
</dbReference>
<evidence type="ECO:0000256" key="18">
    <source>
        <dbReference type="SAM" id="Phobius"/>
    </source>
</evidence>
<dbReference type="Pfam" id="PF25804">
    <property type="entry name" value="SYNE3"/>
    <property type="match status" value="1"/>
</dbReference>
<evidence type="ECO:0000256" key="2">
    <source>
        <dbReference type="ARBA" id="ARBA00008619"/>
    </source>
</evidence>
<dbReference type="GeneTree" id="ENSGT00440000039367"/>
<keyword evidence="21" id="KW-1185">Reference proteome</keyword>
<evidence type="ECO:0000256" key="11">
    <source>
        <dbReference type="ARBA" id="ARBA00058355"/>
    </source>
</evidence>
<keyword evidence="16" id="KW-0175">Coiled coil</keyword>
<dbReference type="InParanoid" id="A0A7N5JHW9"/>
<comment type="subcellular location">
    <subcellularLocation>
        <location evidence="10">Nucleus outer membrane</location>
        <topology evidence="10">Single-pass type IV membrane protein</topology>
    </subcellularLocation>
    <subcellularLocation>
        <location evidence="1">Rough endoplasmic reticulum</location>
    </subcellularLocation>
</comment>